<feature type="transmembrane region" description="Helical" evidence="1">
    <location>
        <begin position="87"/>
        <end position="107"/>
    </location>
</feature>
<name>A0A2A6ZD56_9FIRM</name>
<evidence type="ECO:0000313" key="3">
    <source>
        <dbReference type="Proteomes" id="UP000220752"/>
    </source>
</evidence>
<reference evidence="2 3" key="1">
    <citation type="journal article" date="2017" name="Front. Microbiol.">
        <title>New Insights into the Diversity of the Genus Faecalibacterium.</title>
        <authorList>
            <person name="Benevides L."/>
            <person name="Burman S."/>
            <person name="Martin R."/>
            <person name="Robert V."/>
            <person name="Thomas M."/>
            <person name="Miquel S."/>
            <person name="Chain F."/>
            <person name="Sokol H."/>
            <person name="Bermudez-Humaran L.G."/>
            <person name="Morrison M."/>
            <person name="Langella P."/>
            <person name="Azevedo V.A."/>
            <person name="Chatel J.M."/>
            <person name="Soares S."/>
        </authorList>
    </citation>
    <scope>NUCLEOTIDE SEQUENCE [LARGE SCALE GENOMIC DNA]</scope>
    <source>
        <strain evidence="3">CNCM I-4540</strain>
    </source>
</reference>
<accession>A0A2A6ZD56</accession>
<protein>
    <submittedName>
        <fullName evidence="2">Uncharacterized protein</fullName>
    </submittedName>
</protein>
<sequence length="109" mass="11881">MTNAITYPAAYNVLSCEEMTYTEGGVGVVEAAMAWFPLYGWYKAVSAIHDYRKANINSNWVENGMNALVAHAEKSPTNTIHDIGCSFWFIGSCATIIGLVPNALLIFGN</sequence>
<dbReference type="EMBL" id="NMTQ01000020">
    <property type="protein sequence ID" value="PDX59254.1"/>
    <property type="molecule type" value="Genomic_DNA"/>
</dbReference>
<keyword evidence="3" id="KW-1185">Reference proteome</keyword>
<keyword evidence="1" id="KW-1133">Transmembrane helix</keyword>
<proteinExistence type="predicted"/>
<dbReference type="Proteomes" id="UP000220752">
    <property type="component" value="Unassembled WGS sequence"/>
</dbReference>
<comment type="caution">
    <text evidence="2">The sequence shown here is derived from an EMBL/GenBank/DDBJ whole genome shotgun (WGS) entry which is preliminary data.</text>
</comment>
<dbReference type="AlphaFoldDB" id="A0A2A6ZD56"/>
<dbReference type="RefSeq" id="WP_005943576.1">
    <property type="nucleotide sequence ID" value="NZ_CABMES010000004.1"/>
</dbReference>
<keyword evidence="1" id="KW-0812">Transmembrane</keyword>
<organism evidence="2 3">
    <name type="scientific">Faecalibacterium langellae</name>
    <dbReference type="NCBI Taxonomy" id="3435293"/>
    <lineage>
        <taxon>Bacteria</taxon>
        <taxon>Bacillati</taxon>
        <taxon>Bacillota</taxon>
        <taxon>Clostridia</taxon>
        <taxon>Eubacteriales</taxon>
        <taxon>Oscillospiraceae</taxon>
        <taxon>Faecalibacterium</taxon>
    </lineage>
</organism>
<keyword evidence="1" id="KW-0472">Membrane</keyword>
<evidence type="ECO:0000313" key="2">
    <source>
        <dbReference type="EMBL" id="PDX59254.1"/>
    </source>
</evidence>
<gene>
    <name evidence="2" type="ORF">CGS46_04595</name>
</gene>
<evidence type="ECO:0000256" key="1">
    <source>
        <dbReference type="SAM" id="Phobius"/>
    </source>
</evidence>